<evidence type="ECO:0000313" key="3">
    <source>
        <dbReference type="EMBL" id="GAJ16502.1"/>
    </source>
</evidence>
<feature type="non-terminal residue" evidence="3">
    <location>
        <position position="129"/>
    </location>
</feature>
<dbReference type="EMBL" id="BARW01040117">
    <property type="protein sequence ID" value="GAJ16502.1"/>
    <property type="molecule type" value="Genomic_DNA"/>
</dbReference>
<dbReference type="SUPFAM" id="SSF51569">
    <property type="entry name" value="Aldolase"/>
    <property type="match status" value="1"/>
</dbReference>
<dbReference type="Gene3D" id="3.20.20.70">
    <property type="entry name" value="Aldolase class I"/>
    <property type="match status" value="1"/>
</dbReference>
<accession>X1VF41</accession>
<gene>
    <name evidence="3" type="ORF">S12H4_60795</name>
</gene>
<dbReference type="PANTHER" id="PTHR47916">
    <property type="entry name" value="FRUCTOSE-BISPHOSPHATE ALDOLASE CLASS 1"/>
    <property type="match status" value="1"/>
</dbReference>
<dbReference type="InterPro" id="IPR050456">
    <property type="entry name" value="DeoC/FbaB_aldolase"/>
</dbReference>
<protein>
    <recommendedName>
        <fullName evidence="1">fructose-bisphosphate aldolase</fullName>
        <ecNumber evidence="1">4.1.2.13</ecNumber>
    </recommendedName>
</protein>
<proteinExistence type="predicted"/>
<dbReference type="Pfam" id="PF01791">
    <property type="entry name" value="DeoC"/>
    <property type="match status" value="1"/>
</dbReference>
<dbReference type="InterPro" id="IPR002915">
    <property type="entry name" value="DeoC/FbaB/LacD_aldolase"/>
</dbReference>
<dbReference type="AlphaFoldDB" id="X1VF41"/>
<dbReference type="EC" id="4.1.2.13" evidence="1"/>
<feature type="non-terminal residue" evidence="3">
    <location>
        <position position="1"/>
    </location>
</feature>
<organism evidence="3">
    <name type="scientific">marine sediment metagenome</name>
    <dbReference type="NCBI Taxonomy" id="412755"/>
    <lineage>
        <taxon>unclassified sequences</taxon>
        <taxon>metagenomes</taxon>
        <taxon>ecological metagenomes</taxon>
    </lineage>
</organism>
<name>X1VF41_9ZZZZ</name>
<dbReference type="PANTHER" id="PTHR47916:SF4">
    <property type="entry name" value="FRUCTOSE-BISPHOSPHATE ALDOLASE CLASS 1"/>
    <property type="match status" value="1"/>
</dbReference>
<evidence type="ECO:0000256" key="1">
    <source>
        <dbReference type="ARBA" id="ARBA00013068"/>
    </source>
</evidence>
<evidence type="ECO:0000256" key="2">
    <source>
        <dbReference type="ARBA" id="ARBA00023270"/>
    </source>
</evidence>
<sequence>RKVKQELEERKEKIMPDGRAMILAYDQGFEHGPRDFLGHPESANFEYILDIAKRGRFTGIVLHAGLAEKYEPEIREAKVPLILKLNGKSELYTEEDPYSPQLYSVGDALALGATAVGYTVYSGSKYEDQ</sequence>
<dbReference type="GO" id="GO:0004332">
    <property type="term" value="F:fructose-bisphosphate aldolase activity"/>
    <property type="evidence" value="ECO:0007669"/>
    <property type="project" value="UniProtKB-EC"/>
</dbReference>
<keyword evidence="2" id="KW-0704">Schiff base</keyword>
<dbReference type="InterPro" id="IPR013785">
    <property type="entry name" value="Aldolase_TIM"/>
</dbReference>
<reference evidence="3" key="1">
    <citation type="journal article" date="2014" name="Front. Microbiol.">
        <title>High frequency of phylogenetically diverse reductive dehalogenase-homologous genes in deep subseafloor sedimentary metagenomes.</title>
        <authorList>
            <person name="Kawai M."/>
            <person name="Futagami T."/>
            <person name="Toyoda A."/>
            <person name="Takaki Y."/>
            <person name="Nishi S."/>
            <person name="Hori S."/>
            <person name="Arai W."/>
            <person name="Tsubouchi T."/>
            <person name="Morono Y."/>
            <person name="Uchiyama I."/>
            <person name="Ito T."/>
            <person name="Fujiyama A."/>
            <person name="Inagaki F."/>
            <person name="Takami H."/>
        </authorList>
    </citation>
    <scope>NUCLEOTIDE SEQUENCE</scope>
    <source>
        <strain evidence="3">Expedition CK06-06</strain>
    </source>
</reference>
<comment type="caution">
    <text evidence="3">The sequence shown here is derived from an EMBL/GenBank/DDBJ whole genome shotgun (WGS) entry which is preliminary data.</text>
</comment>